<dbReference type="AlphaFoldDB" id="A0A8C2PP22"/>
<sequence length="61" mass="6814">MEREEQTVFTFYYPEVPKVKGDRRYRRITSNIPGPSSSSLSSPYLLSLAGSSVLASLEEEG</sequence>
<reference evidence="1" key="2">
    <citation type="submission" date="2025-08" db="UniProtKB">
        <authorList>
            <consortium name="Ensembl"/>
        </authorList>
    </citation>
    <scope>IDENTIFICATION</scope>
</reference>
<evidence type="ECO:0000313" key="1">
    <source>
        <dbReference type="Ensembl" id="ENSCHIP00010020805.1"/>
    </source>
</evidence>
<organism evidence="1">
    <name type="scientific">Capra hircus</name>
    <name type="common">Goat</name>
    <dbReference type="NCBI Taxonomy" id="9925"/>
    <lineage>
        <taxon>Eukaryota</taxon>
        <taxon>Metazoa</taxon>
        <taxon>Chordata</taxon>
        <taxon>Craniata</taxon>
        <taxon>Vertebrata</taxon>
        <taxon>Euteleostomi</taxon>
        <taxon>Mammalia</taxon>
        <taxon>Eutheria</taxon>
        <taxon>Laurasiatheria</taxon>
        <taxon>Artiodactyla</taxon>
        <taxon>Ruminantia</taxon>
        <taxon>Pecora</taxon>
        <taxon>Bovidae</taxon>
        <taxon>Caprinae</taxon>
        <taxon>Capra</taxon>
    </lineage>
</organism>
<accession>A0A8C2PP22</accession>
<dbReference type="Ensembl" id="ENSCHIT00010029341.1">
    <property type="protein sequence ID" value="ENSCHIP00010020805.1"/>
    <property type="gene ID" value="ENSCHIG00010015376.1"/>
</dbReference>
<proteinExistence type="predicted"/>
<reference evidence="1" key="1">
    <citation type="submission" date="2019-03" db="EMBL/GenBank/DDBJ databases">
        <title>Genome sequencing and reference-guided assembly of Black Bengal Goat (Capra hircus).</title>
        <authorList>
            <person name="Siddiki A.Z."/>
            <person name="Baten A."/>
            <person name="Billah M."/>
            <person name="Alam M.A.U."/>
            <person name="Shawrob K.S.M."/>
            <person name="Saha S."/>
            <person name="Chowdhury M."/>
            <person name="Rahman A.H."/>
            <person name="Stear M."/>
            <person name="Miah G."/>
            <person name="Das G.B."/>
            <person name="Hossain M.M."/>
            <person name="Kumkum M."/>
            <person name="Islam M.S."/>
            <person name="Mollah A.M."/>
            <person name="Ahsan A."/>
            <person name="Tusar F."/>
            <person name="Khan M.K.I."/>
        </authorList>
    </citation>
    <scope>NUCLEOTIDE SEQUENCE [LARGE SCALE GENOMIC DNA]</scope>
</reference>
<protein>
    <submittedName>
        <fullName evidence="1">Uncharacterized protein</fullName>
    </submittedName>
</protein>
<name>A0A8C2PP22_CAPHI</name>